<feature type="compositionally biased region" description="Basic and acidic residues" evidence="1">
    <location>
        <begin position="7"/>
        <end position="37"/>
    </location>
</feature>
<organism evidence="2 3">
    <name type="scientific">Cronobacter sakazakii (strain ATCC BAA-894)</name>
    <name type="common">Enterobacter sakazakii</name>
    <dbReference type="NCBI Taxonomy" id="290339"/>
    <lineage>
        <taxon>Bacteria</taxon>
        <taxon>Pseudomonadati</taxon>
        <taxon>Pseudomonadota</taxon>
        <taxon>Gammaproteobacteria</taxon>
        <taxon>Enterobacterales</taxon>
        <taxon>Enterobacteriaceae</taxon>
        <taxon>Cronobacter</taxon>
    </lineage>
</organism>
<dbReference type="KEGG" id="esa:ESA_00508"/>
<feature type="compositionally biased region" description="Polar residues" evidence="1">
    <location>
        <begin position="194"/>
        <end position="203"/>
    </location>
</feature>
<evidence type="ECO:0000313" key="3">
    <source>
        <dbReference type="Proteomes" id="UP000000260"/>
    </source>
</evidence>
<gene>
    <name evidence="2" type="ordered locus">ESA_00508</name>
</gene>
<dbReference type="AlphaFoldDB" id="A7MR06"/>
<dbReference type="HOGENOM" id="CLU_650031_0_0_6"/>
<feature type="compositionally biased region" description="Basic and acidic residues" evidence="1">
    <location>
        <begin position="251"/>
        <end position="264"/>
    </location>
</feature>
<feature type="region of interest" description="Disordered" evidence="1">
    <location>
        <begin position="251"/>
        <end position="274"/>
    </location>
</feature>
<reference evidence="2 3" key="1">
    <citation type="journal article" date="2010" name="PLoS ONE">
        <title>Genome sequence of Cronobacter sakazakii BAA-894 and comparative genomic hybridization analysis with other Cronobacter species.</title>
        <authorList>
            <person name="Kucerova E."/>
            <person name="Clifton S.W."/>
            <person name="Xia X.Q."/>
            <person name="Long F."/>
            <person name="Porwollik S."/>
            <person name="Fulton L."/>
            <person name="Fronick C."/>
            <person name="Minx P."/>
            <person name="Kyung K."/>
            <person name="Warren W."/>
            <person name="Fulton R."/>
            <person name="Feng D."/>
            <person name="Wollam A."/>
            <person name="Shah N."/>
            <person name="Bhonagiri V."/>
            <person name="Nash W.E."/>
            <person name="Hallsworth-Pepin K."/>
            <person name="Wilson R.K."/>
            <person name="McClelland M."/>
            <person name="Forsythe S.J."/>
        </authorList>
    </citation>
    <scope>NUCLEOTIDE SEQUENCE [LARGE SCALE GENOMIC DNA]</scope>
    <source>
        <strain evidence="2 3">ATCC BAA-894</strain>
    </source>
</reference>
<protein>
    <submittedName>
        <fullName evidence="2">Uncharacterized protein</fullName>
    </submittedName>
</protein>
<feature type="region of interest" description="Disordered" evidence="1">
    <location>
        <begin position="179"/>
        <end position="238"/>
    </location>
</feature>
<evidence type="ECO:0000256" key="1">
    <source>
        <dbReference type="SAM" id="MobiDB-lite"/>
    </source>
</evidence>
<keyword evidence="3" id="KW-1185">Reference proteome</keyword>
<feature type="compositionally biased region" description="Basic and acidic residues" evidence="1">
    <location>
        <begin position="179"/>
        <end position="193"/>
    </location>
</feature>
<sequence>MAAVFAHRRDSCNGVHRHQEQDHRDNRTAQRFDHAENARVQGRYDPSGDQHEQRGDAVQFVYFDGFATAAQRFNHHAVEAFTCAQIVAEERFGDGDDCDNRTYPGDNRHIEVVSQVRQDGDVLCFRFRQVFRGEAQYAAEYEEHHGNDHHDVRVRQNAGAFFLRFSAVLFTFRHGESGDDRRVVKGEHHDRDSQPQGHQQAITGGSMAERESFQRCTTPVRDQEAGHQHQDSNEREHQYAHRFHDHLLAETHDSHHADNQNQRKDRARRRRQPQLVCNEAINRVSDRYAVHQQDRVNCEEIEKSDDFTCTNAEMFFDHFGDVFTWVFTGQHEAGQRAVCEEGHRECKNCHDNQGNQATNTGVDRQEKHPCANRGAVQAKHPHGISFSPRAAFGCCSNIDGLSRFHLCISWRKQKRTLK</sequence>
<feature type="compositionally biased region" description="Basic and acidic residues" evidence="1">
    <location>
        <begin position="221"/>
        <end position="238"/>
    </location>
</feature>
<evidence type="ECO:0000313" key="2">
    <source>
        <dbReference type="EMBL" id="ABU75800.1"/>
    </source>
</evidence>
<dbReference type="Proteomes" id="UP000000260">
    <property type="component" value="Chromosome"/>
</dbReference>
<dbReference type="EMBL" id="CP000783">
    <property type="protein sequence ID" value="ABU75800.1"/>
    <property type="molecule type" value="Genomic_DNA"/>
</dbReference>
<feature type="region of interest" description="Disordered" evidence="1">
    <location>
        <begin position="1"/>
        <end position="51"/>
    </location>
</feature>
<accession>A7MR06</accession>
<proteinExistence type="predicted"/>
<name>A7MR06_CROS8</name>